<organism evidence="2 3">
    <name type="scientific">Fodinicola feengrottensis</name>
    <dbReference type="NCBI Taxonomy" id="435914"/>
    <lineage>
        <taxon>Bacteria</taxon>
        <taxon>Bacillati</taxon>
        <taxon>Actinomycetota</taxon>
        <taxon>Actinomycetes</taxon>
        <taxon>Mycobacteriales</taxon>
        <taxon>Fodinicola</taxon>
    </lineage>
</organism>
<gene>
    <name evidence="2" type="ORF">GCM10009765_48260</name>
</gene>
<keyword evidence="3" id="KW-1185">Reference proteome</keyword>
<dbReference type="SUPFAM" id="SSF82866">
    <property type="entry name" value="Multidrug efflux transporter AcrB transmembrane domain"/>
    <property type="match status" value="1"/>
</dbReference>
<dbReference type="Proteomes" id="UP001500618">
    <property type="component" value="Unassembled WGS sequence"/>
</dbReference>
<evidence type="ECO:0008006" key="4">
    <source>
        <dbReference type="Google" id="ProtNLM"/>
    </source>
</evidence>
<reference evidence="2 3" key="1">
    <citation type="journal article" date="2019" name="Int. J. Syst. Evol. Microbiol.">
        <title>The Global Catalogue of Microorganisms (GCM) 10K type strain sequencing project: providing services to taxonomists for standard genome sequencing and annotation.</title>
        <authorList>
            <consortium name="The Broad Institute Genomics Platform"/>
            <consortium name="The Broad Institute Genome Sequencing Center for Infectious Disease"/>
            <person name="Wu L."/>
            <person name="Ma J."/>
        </authorList>
    </citation>
    <scope>NUCLEOTIDE SEQUENCE [LARGE SCALE GENOMIC DNA]</scope>
    <source>
        <strain evidence="2 3">JCM 14718</strain>
    </source>
</reference>
<evidence type="ECO:0000256" key="1">
    <source>
        <dbReference type="SAM" id="Phobius"/>
    </source>
</evidence>
<feature type="transmembrane region" description="Helical" evidence="1">
    <location>
        <begin position="56"/>
        <end position="75"/>
    </location>
</feature>
<keyword evidence="1" id="KW-0472">Membrane</keyword>
<name>A0ABN2HTL7_9ACTN</name>
<evidence type="ECO:0000313" key="2">
    <source>
        <dbReference type="EMBL" id="GAA1693318.1"/>
    </source>
</evidence>
<protein>
    <recommendedName>
        <fullName evidence="4">Holin</fullName>
    </recommendedName>
</protein>
<accession>A0ABN2HTL7</accession>
<sequence>MKGYERSMLAAASYRDFRVLLNVVCADVILLAQGRWPDRQETDVRSPRLAALTKAWNRIGGAVALAGLAFALPFLPGISLQAQGFATIQTTLFVGAVASLITGERAITGSAIDLVRNAGSR</sequence>
<dbReference type="EMBL" id="BAAANY010000020">
    <property type="protein sequence ID" value="GAA1693318.1"/>
    <property type="molecule type" value="Genomic_DNA"/>
</dbReference>
<proteinExistence type="predicted"/>
<keyword evidence="1" id="KW-1133">Transmembrane helix</keyword>
<evidence type="ECO:0000313" key="3">
    <source>
        <dbReference type="Proteomes" id="UP001500618"/>
    </source>
</evidence>
<comment type="caution">
    <text evidence="2">The sequence shown here is derived from an EMBL/GenBank/DDBJ whole genome shotgun (WGS) entry which is preliminary data.</text>
</comment>
<keyword evidence="1" id="KW-0812">Transmembrane</keyword>